<dbReference type="EMBL" id="JAEUGD010000053">
    <property type="protein sequence ID" value="MBL6447721.1"/>
    <property type="molecule type" value="Genomic_DNA"/>
</dbReference>
<reference evidence="2" key="1">
    <citation type="submission" date="2021-01" db="EMBL/GenBank/DDBJ databases">
        <title>Fulvivirga kasyanovii gen. nov., sp nov., a novel member of the phylum Bacteroidetes isolated from seawater in a mussel farm.</title>
        <authorList>
            <person name="Zhao L.-H."/>
            <person name="Wang Z.-J."/>
        </authorList>
    </citation>
    <scope>NUCLEOTIDE SEQUENCE</scope>
    <source>
        <strain evidence="2">29W222</strain>
    </source>
</reference>
<sequence length="102" mass="11735">MPANKKHLTPSFHQRFAKITAGFLGGYFITSTLFMVLALYTDRAVMLVTLRFGGFILWCVLMIIPFLFRNGWKAWGIYLVTTLLFSSILYFTKTESPELFPV</sequence>
<feature type="transmembrane region" description="Helical" evidence="1">
    <location>
        <begin position="21"/>
        <end position="40"/>
    </location>
</feature>
<evidence type="ECO:0000313" key="2">
    <source>
        <dbReference type="EMBL" id="MBL6447721.1"/>
    </source>
</evidence>
<name>A0A937KC30_9BACT</name>
<evidence type="ECO:0008006" key="4">
    <source>
        <dbReference type="Google" id="ProtNLM"/>
    </source>
</evidence>
<accession>A0A937KC30</accession>
<feature type="transmembrane region" description="Helical" evidence="1">
    <location>
        <begin position="75"/>
        <end position="92"/>
    </location>
</feature>
<protein>
    <recommendedName>
        <fullName evidence="4">DUF3649 domain-containing protein</fullName>
    </recommendedName>
</protein>
<keyword evidence="1" id="KW-1133">Transmembrane helix</keyword>
<comment type="caution">
    <text evidence="2">The sequence shown here is derived from an EMBL/GenBank/DDBJ whole genome shotgun (WGS) entry which is preliminary data.</text>
</comment>
<dbReference type="AlphaFoldDB" id="A0A937KC30"/>
<proteinExistence type="predicted"/>
<evidence type="ECO:0000256" key="1">
    <source>
        <dbReference type="SAM" id="Phobius"/>
    </source>
</evidence>
<keyword evidence="1" id="KW-0812">Transmembrane</keyword>
<keyword evidence="3" id="KW-1185">Reference proteome</keyword>
<organism evidence="2 3">
    <name type="scientific">Fulvivirga marina</name>
    <dbReference type="NCBI Taxonomy" id="2494733"/>
    <lineage>
        <taxon>Bacteria</taxon>
        <taxon>Pseudomonadati</taxon>
        <taxon>Bacteroidota</taxon>
        <taxon>Cytophagia</taxon>
        <taxon>Cytophagales</taxon>
        <taxon>Fulvivirgaceae</taxon>
        <taxon>Fulvivirga</taxon>
    </lineage>
</organism>
<dbReference type="Proteomes" id="UP000614216">
    <property type="component" value="Unassembled WGS sequence"/>
</dbReference>
<gene>
    <name evidence="2" type="ORF">JMN32_15490</name>
</gene>
<evidence type="ECO:0000313" key="3">
    <source>
        <dbReference type="Proteomes" id="UP000614216"/>
    </source>
</evidence>
<feature type="transmembrane region" description="Helical" evidence="1">
    <location>
        <begin position="46"/>
        <end position="68"/>
    </location>
</feature>
<keyword evidence="1" id="KW-0472">Membrane</keyword>